<keyword evidence="5" id="KW-0963">Cytoplasm</keyword>
<proteinExistence type="inferred from homology"/>
<reference evidence="8" key="1">
    <citation type="submission" date="2018-11" db="EMBL/GenBank/DDBJ databases">
        <authorList>
            <consortium name="Pathogen Informatics"/>
        </authorList>
    </citation>
    <scope>NUCLEOTIDE SEQUENCE</scope>
</reference>
<comment type="caution">
    <text evidence="8">The sequence shown here is derived from an EMBL/GenBank/DDBJ whole genome shotgun (WGS) entry which is preliminary data.</text>
</comment>
<dbReference type="GO" id="GO:0005737">
    <property type="term" value="C:cytoplasm"/>
    <property type="evidence" value="ECO:0007669"/>
    <property type="project" value="UniProtKB-SubCell"/>
</dbReference>
<dbReference type="SUPFAM" id="SSF48371">
    <property type="entry name" value="ARM repeat"/>
    <property type="match status" value="1"/>
</dbReference>
<comment type="subcellular location">
    <subcellularLocation>
        <location evidence="2">Cytoplasm</location>
    </subcellularLocation>
    <subcellularLocation>
        <location evidence="1">Nucleus</location>
    </subcellularLocation>
</comment>
<evidence type="ECO:0000256" key="2">
    <source>
        <dbReference type="ARBA" id="ARBA00004496"/>
    </source>
</evidence>
<keyword evidence="6" id="KW-0653">Protein transport</keyword>
<dbReference type="AlphaFoldDB" id="A0A448WFB8"/>
<keyword evidence="9" id="KW-1185">Reference proteome</keyword>
<dbReference type="GO" id="GO:0005049">
    <property type="term" value="F:nuclear export signal receptor activity"/>
    <property type="evidence" value="ECO:0007669"/>
    <property type="project" value="InterPro"/>
</dbReference>
<gene>
    <name evidence="8" type="ORF">PXEA_LOCUS3821</name>
</gene>
<name>A0A448WFB8_9PLAT</name>
<comment type="similarity">
    <text evidence="3">Belongs to the exportin family.</text>
</comment>
<keyword evidence="4" id="KW-0813">Transport</keyword>
<evidence type="ECO:0000313" key="8">
    <source>
        <dbReference type="EMBL" id="VEL10381.1"/>
    </source>
</evidence>
<dbReference type="OrthoDB" id="10261013at2759"/>
<dbReference type="PANTHER" id="PTHR21452">
    <property type="entry name" value="EXPORTIN-6"/>
    <property type="match status" value="1"/>
</dbReference>
<dbReference type="Gene3D" id="1.25.10.10">
    <property type="entry name" value="Leucine-rich Repeat Variant"/>
    <property type="match status" value="1"/>
</dbReference>
<accession>A0A448WFB8</accession>
<evidence type="ECO:0000256" key="5">
    <source>
        <dbReference type="ARBA" id="ARBA00022490"/>
    </source>
</evidence>
<evidence type="ECO:0000256" key="4">
    <source>
        <dbReference type="ARBA" id="ARBA00022448"/>
    </source>
</evidence>
<evidence type="ECO:0000256" key="6">
    <source>
        <dbReference type="ARBA" id="ARBA00022927"/>
    </source>
</evidence>
<evidence type="ECO:0000256" key="1">
    <source>
        <dbReference type="ARBA" id="ARBA00004123"/>
    </source>
</evidence>
<evidence type="ECO:0000256" key="7">
    <source>
        <dbReference type="ARBA" id="ARBA00023242"/>
    </source>
</evidence>
<dbReference type="EMBL" id="CAAALY010008854">
    <property type="protein sequence ID" value="VEL10381.1"/>
    <property type="molecule type" value="Genomic_DNA"/>
</dbReference>
<evidence type="ECO:0008006" key="10">
    <source>
        <dbReference type="Google" id="ProtNLM"/>
    </source>
</evidence>
<evidence type="ECO:0000256" key="3">
    <source>
        <dbReference type="ARBA" id="ARBA00009466"/>
    </source>
</evidence>
<dbReference type="GO" id="GO:0006611">
    <property type="term" value="P:protein export from nucleus"/>
    <property type="evidence" value="ECO:0007669"/>
    <property type="project" value="InterPro"/>
</dbReference>
<protein>
    <recommendedName>
        <fullName evidence="10">Importin N-terminal domain-containing protein</fullName>
    </recommendedName>
</protein>
<dbReference type="PANTHER" id="PTHR21452:SF4">
    <property type="entry name" value="EXPORTIN-6"/>
    <property type="match status" value="1"/>
</dbReference>
<dbReference type="InterPro" id="IPR040016">
    <property type="entry name" value="XPO6"/>
</dbReference>
<dbReference type="InterPro" id="IPR016024">
    <property type="entry name" value="ARM-type_fold"/>
</dbReference>
<dbReference type="Proteomes" id="UP000784294">
    <property type="component" value="Unassembled WGS sequence"/>
</dbReference>
<organism evidence="8 9">
    <name type="scientific">Protopolystoma xenopodis</name>
    <dbReference type="NCBI Taxonomy" id="117903"/>
    <lineage>
        <taxon>Eukaryota</taxon>
        <taxon>Metazoa</taxon>
        <taxon>Spiralia</taxon>
        <taxon>Lophotrochozoa</taxon>
        <taxon>Platyhelminthes</taxon>
        <taxon>Monogenea</taxon>
        <taxon>Polyopisthocotylea</taxon>
        <taxon>Polystomatidea</taxon>
        <taxon>Polystomatidae</taxon>
        <taxon>Protopolystoma</taxon>
    </lineage>
</organism>
<sequence>MSADEASLEGLTNILCELYSGQSNGERLKSLQNVLVEFELQPNACGVALYYLAKTQNQYVFMYCLGVIEKTVLKKWILKDESEKLQIRQFVTTLFQSFERLSQKLDAQVIYFLQAKTSKILADIARFDWPCSFPEFFDIVLSMVSSEILGTNHFSLIKTSSGLISLRIASEEMIRPKDCFCSTRKLDLKNSLVHRASLLTAALNICAERLFGPDLISKASCLVDSGYFNPNESLMNLWPGILQLASSLFKESRGKIMGPLVRVCLNFMYCLAELFSWLPLDTPYQSRLFAVIYILSVAGSPTVISSIVKELREENDQGGWAPSHIIHISLASASCLYEVAERKEIASCLNLNANLMRLFLVTECHLSLVSGRCTLPENAKSIILSVIQPNQMLIGHADACNAVEADGMNETGLKDYHQKLIELLRQLVTNFLTVAKDASFSESNKKASFSSGNFLSLFHHFTFTTAQADTDLYFSCLRIWDSYLDYVLIRRESAMTAGIDTDSFREEQAEASMVSVALGSSVLSSMLYSDSGGILLDALEDDLGEEIDDSVEEKEEECTGLATQCGEQDDDEDTSLDLLRGLATGKNKTGGNNPGVCEYRQFLRESLLILGMVAQLTPDNLIDQLLRNYYFNHLGFLKLVDLSAVSKSGRFNLELSEHASRRLHYCLRDLATTMQALGYLSAHFSQCAPTVGQEFKKNESLGIWFLRCLVQLLQCTSIVSTSLLITESSETLIRLDIIELAAQNLSTIQGLVTSNLLVSLPSSLVDLTGKIVLSFPERDALVLELLCIIDRLLLMPSVDITNAKYPVPPRLQLHAAR</sequence>
<dbReference type="InterPro" id="IPR011989">
    <property type="entry name" value="ARM-like"/>
</dbReference>
<keyword evidence="7" id="KW-0539">Nucleus</keyword>
<evidence type="ECO:0000313" key="9">
    <source>
        <dbReference type="Proteomes" id="UP000784294"/>
    </source>
</evidence>
<dbReference type="GO" id="GO:0005634">
    <property type="term" value="C:nucleus"/>
    <property type="evidence" value="ECO:0007669"/>
    <property type="project" value="UniProtKB-SubCell"/>
</dbReference>